<dbReference type="SMART" id="SM00558">
    <property type="entry name" value="JmjC"/>
    <property type="match status" value="1"/>
</dbReference>
<sequence>MSVSEDTNGLWFEHGQLVPRMSKLAATDIDELLGGGIGDCGTPFIVTDATQDWSCKDWTFDWLKETYGHIAVETAASFESPVRMTGRLGDYIDYITDERDPAGRVPHGFDYVDPETGDPVDHSAAVPDGPQYLVSWDLEEISSIADHFHQPYFMRSRNLLDRLMPETKRGLFNKHTFAFIGPKGSLSQLHNDHDHTHSYLSQVIGRKKLVLFSPAEAHLVAKVDRFGFTIGGSGVDPRKPDLKRFPRLMDAHPFECVLEPGDLLFLPSGWLHCAYGLTAGVSVAKDSVDHLNFGKWFQSMAVTNLPKLASRIVQHPSFQAEAVIPDWAAQSRTDPSILSFLTRHYQA</sequence>
<dbReference type="GO" id="GO:0045905">
    <property type="term" value="P:positive regulation of translational termination"/>
    <property type="evidence" value="ECO:0007669"/>
    <property type="project" value="TreeGrafter"/>
</dbReference>
<dbReference type="Gene3D" id="2.60.120.650">
    <property type="entry name" value="Cupin"/>
    <property type="match status" value="1"/>
</dbReference>
<dbReference type="STRING" id="1293890.TALK_11915"/>
<dbReference type="GO" id="GO:0016706">
    <property type="term" value="F:2-oxoglutarate-dependent dioxygenase activity"/>
    <property type="evidence" value="ECO:0007669"/>
    <property type="project" value="TreeGrafter"/>
</dbReference>
<dbReference type="OrthoDB" id="479699at2"/>
<dbReference type="GO" id="GO:0005737">
    <property type="term" value="C:cytoplasm"/>
    <property type="evidence" value="ECO:0007669"/>
    <property type="project" value="TreeGrafter"/>
</dbReference>
<dbReference type="InterPro" id="IPR050910">
    <property type="entry name" value="JMJD6_ArgDemeth/LysHydrox"/>
</dbReference>
<proteinExistence type="predicted"/>
<keyword evidence="3" id="KW-1185">Reference proteome</keyword>
<dbReference type="Proteomes" id="UP000193396">
    <property type="component" value="Unassembled WGS sequence"/>
</dbReference>
<accession>A0A1Y2LAR6</accession>
<dbReference type="RefSeq" id="WP_085619121.1">
    <property type="nucleotide sequence ID" value="NZ_JFKB01000007.1"/>
</dbReference>
<dbReference type="PANTHER" id="PTHR12480:SF6">
    <property type="entry name" value="2-OXOGLUTARATE AND IRON-DEPENDENT OXYGENASE JMJD4"/>
    <property type="match status" value="1"/>
</dbReference>
<dbReference type="InterPro" id="IPR041667">
    <property type="entry name" value="Cupin_8"/>
</dbReference>
<dbReference type="Pfam" id="PF13621">
    <property type="entry name" value="Cupin_8"/>
    <property type="match status" value="1"/>
</dbReference>
<dbReference type="InterPro" id="IPR003347">
    <property type="entry name" value="JmjC_dom"/>
</dbReference>
<comment type="caution">
    <text evidence="2">The sequence shown here is derived from an EMBL/GenBank/DDBJ whole genome shotgun (WGS) entry which is preliminary data.</text>
</comment>
<name>A0A1Y2LAR6_9PROT</name>
<evidence type="ECO:0000313" key="3">
    <source>
        <dbReference type="Proteomes" id="UP000193396"/>
    </source>
</evidence>
<dbReference type="PANTHER" id="PTHR12480">
    <property type="entry name" value="ARGININE DEMETHYLASE AND LYSYL-HYDROXYLASE JMJD"/>
    <property type="match status" value="1"/>
</dbReference>
<dbReference type="AlphaFoldDB" id="A0A1Y2LAR6"/>
<evidence type="ECO:0000313" key="2">
    <source>
        <dbReference type="EMBL" id="OSQ47754.1"/>
    </source>
</evidence>
<dbReference type="EMBL" id="JFKB01000007">
    <property type="protein sequence ID" value="OSQ47754.1"/>
    <property type="molecule type" value="Genomic_DNA"/>
</dbReference>
<dbReference type="PROSITE" id="PS51184">
    <property type="entry name" value="JMJC"/>
    <property type="match status" value="1"/>
</dbReference>
<evidence type="ECO:0000259" key="1">
    <source>
        <dbReference type="PROSITE" id="PS51184"/>
    </source>
</evidence>
<feature type="domain" description="JmjC" evidence="1">
    <location>
        <begin position="139"/>
        <end position="314"/>
    </location>
</feature>
<dbReference type="GO" id="GO:0043565">
    <property type="term" value="F:sequence-specific DNA binding"/>
    <property type="evidence" value="ECO:0007669"/>
    <property type="project" value="TreeGrafter"/>
</dbReference>
<dbReference type="SUPFAM" id="SSF51197">
    <property type="entry name" value="Clavaminate synthase-like"/>
    <property type="match status" value="1"/>
</dbReference>
<reference evidence="2 3" key="1">
    <citation type="submission" date="2014-03" db="EMBL/GenBank/DDBJ databases">
        <title>The draft genome sequence of Thalassospira alkalitolerans JCM 18968.</title>
        <authorList>
            <person name="Lai Q."/>
            <person name="Shao Z."/>
        </authorList>
    </citation>
    <scope>NUCLEOTIDE SEQUENCE [LARGE SCALE GENOMIC DNA]</scope>
    <source>
        <strain evidence="2 3">JCM 18968</strain>
    </source>
</reference>
<protein>
    <recommendedName>
        <fullName evidence="1">JmjC domain-containing protein</fullName>
    </recommendedName>
</protein>
<gene>
    <name evidence="2" type="ORF">TALK_11915</name>
</gene>
<organism evidence="2 3">
    <name type="scientific">Thalassospira alkalitolerans</name>
    <dbReference type="NCBI Taxonomy" id="1293890"/>
    <lineage>
        <taxon>Bacteria</taxon>
        <taxon>Pseudomonadati</taxon>
        <taxon>Pseudomonadota</taxon>
        <taxon>Alphaproteobacteria</taxon>
        <taxon>Rhodospirillales</taxon>
        <taxon>Thalassospiraceae</taxon>
        <taxon>Thalassospira</taxon>
    </lineage>
</organism>